<gene>
    <name evidence="2" type="ORF">L873DRAFT_1785960</name>
</gene>
<sequence>MTNVLQLLDHGYFGSAKQKNIDLVIESFCIQMNRNVHGKNCQNRHGCTHLSDCPDYLNTFCVLSDVHDDNNTTHAAYTNDPIHTPPQSGPAYSSSQTASP</sequence>
<reference evidence="2 3" key="1">
    <citation type="journal article" date="2018" name="Nat. Ecol. Evol.">
        <title>Pezizomycetes genomes reveal the molecular basis of ectomycorrhizal truffle lifestyle.</title>
        <authorList>
            <person name="Murat C."/>
            <person name="Payen T."/>
            <person name="Noel B."/>
            <person name="Kuo A."/>
            <person name="Morin E."/>
            <person name="Chen J."/>
            <person name="Kohler A."/>
            <person name="Krizsan K."/>
            <person name="Balestrini R."/>
            <person name="Da Silva C."/>
            <person name="Montanini B."/>
            <person name="Hainaut M."/>
            <person name="Levati E."/>
            <person name="Barry K.W."/>
            <person name="Belfiori B."/>
            <person name="Cichocki N."/>
            <person name="Clum A."/>
            <person name="Dockter R.B."/>
            <person name="Fauchery L."/>
            <person name="Guy J."/>
            <person name="Iotti M."/>
            <person name="Le Tacon F."/>
            <person name="Lindquist E.A."/>
            <person name="Lipzen A."/>
            <person name="Malagnac F."/>
            <person name="Mello A."/>
            <person name="Molinier V."/>
            <person name="Miyauchi S."/>
            <person name="Poulain J."/>
            <person name="Riccioni C."/>
            <person name="Rubini A."/>
            <person name="Sitrit Y."/>
            <person name="Splivallo R."/>
            <person name="Traeger S."/>
            <person name="Wang M."/>
            <person name="Zifcakova L."/>
            <person name="Wipf D."/>
            <person name="Zambonelli A."/>
            <person name="Paolocci F."/>
            <person name="Nowrousian M."/>
            <person name="Ottonello S."/>
            <person name="Baldrian P."/>
            <person name="Spatafora J.W."/>
            <person name="Henrissat B."/>
            <person name="Nagy L.G."/>
            <person name="Aury J.M."/>
            <person name="Wincker P."/>
            <person name="Grigoriev I.V."/>
            <person name="Bonfante P."/>
            <person name="Martin F.M."/>
        </authorList>
    </citation>
    <scope>NUCLEOTIDE SEQUENCE [LARGE SCALE GENOMIC DNA]</scope>
    <source>
        <strain evidence="2 3">120613-1</strain>
    </source>
</reference>
<evidence type="ECO:0000313" key="2">
    <source>
        <dbReference type="EMBL" id="RPB05032.1"/>
    </source>
</evidence>
<name>A0A3N4K732_9PEZI</name>
<feature type="compositionally biased region" description="Polar residues" evidence="1">
    <location>
        <begin position="90"/>
        <end position="100"/>
    </location>
</feature>
<dbReference type="AlphaFoldDB" id="A0A3N4K732"/>
<keyword evidence="3" id="KW-1185">Reference proteome</keyword>
<evidence type="ECO:0000313" key="3">
    <source>
        <dbReference type="Proteomes" id="UP000276215"/>
    </source>
</evidence>
<evidence type="ECO:0000256" key="1">
    <source>
        <dbReference type="SAM" id="MobiDB-lite"/>
    </source>
</evidence>
<protein>
    <submittedName>
        <fullName evidence="2">Uncharacterized protein</fullName>
    </submittedName>
</protein>
<feature type="region of interest" description="Disordered" evidence="1">
    <location>
        <begin position="72"/>
        <end position="100"/>
    </location>
</feature>
<proteinExistence type="predicted"/>
<accession>A0A3N4K732</accession>
<organism evidence="2 3">
    <name type="scientific">Choiromyces venosus 120613-1</name>
    <dbReference type="NCBI Taxonomy" id="1336337"/>
    <lineage>
        <taxon>Eukaryota</taxon>
        <taxon>Fungi</taxon>
        <taxon>Dikarya</taxon>
        <taxon>Ascomycota</taxon>
        <taxon>Pezizomycotina</taxon>
        <taxon>Pezizomycetes</taxon>
        <taxon>Pezizales</taxon>
        <taxon>Tuberaceae</taxon>
        <taxon>Choiromyces</taxon>
    </lineage>
</organism>
<dbReference type="EMBL" id="ML120355">
    <property type="protein sequence ID" value="RPB05032.1"/>
    <property type="molecule type" value="Genomic_DNA"/>
</dbReference>
<dbReference type="Proteomes" id="UP000276215">
    <property type="component" value="Unassembled WGS sequence"/>
</dbReference>